<protein>
    <submittedName>
        <fullName evidence="3">VCBS repeat-containing protein</fullName>
    </submittedName>
</protein>
<name>A0ABT3G193_9BACT</name>
<dbReference type="Pfam" id="PF13517">
    <property type="entry name" value="FG-GAP_3"/>
    <property type="match status" value="2"/>
</dbReference>
<dbReference type="PANTHER" id="PTHR44103">
    <property type="entry name" value="PROPROTEIN CONVERTASE P"/>
    <property type="match status" value="1"/>
</dbReference>
<feature type="chain" id="PRO_5045957125" evidence="2">
    <location>
        <begin position="21"/>
        <end position="394"/>
    </location>
</feature>
<evidence type="ECO:0000256" key="2">
    <source>
        <dbReference type="SAM" id="SignalP"/>
    </source>
</evidence>
<dbReference type="EMBL" id="JAPDDR010000004">
    <property type="protein sequence ID" value="MCW1913602.1"/>
    <property type="molecule type" value="Genomic_DNA"/>
</dbReference>
<dbReference type="PANTHER" id="PTHR44103:SF1">
    <property type="entry name" value="PROPROTEIN CONVERTASE P"/>
    <property type="match status" value="1"/>
</dbReference>
<keyword evidence="1 2" id="KW-0732">Signal</keyword>
<comment type="caution">
    <text evidence="3">The sequence shown here is derived from an EMBL/GenBank/DDBJ whole genome shotgun (WGS) entry which is preliminary data.</text>
</comment>
<accession>A0ABT3G193</accession>
<dbReference type="RefSeq" id="WP_264513105.1">
    <property type="nucleotide sequence ID" value="NZ_JAPDDR010000004.1"/>
</dbReference>
<dbReference type="Gene3D" id="2.130.10.130">
    <property type="entry name" value="Integrin alpha, N-terminal"/>
    <property type="match status" value="2"/>
</dbReference>
<dbReference type="InterPro" id="IPR028994">
    <property type="entry name" value="Integrin_alpha_N"/>
</dbReference>
<gene>
    <name evidence="3" type="ORF">OJ996_08450</name>
</gene>
<feature type="signal peptide" evidence="2">
    <location>
        <begin position="1"/>
        <end position="20"/>
    </location>
</feature>
<organism evidence="3 4">
    <name type="scientific">Luteolibacter rhizosphaerae</name>
    <dbReference type="NCBI Taxonomy" id="2989719"/>
    <lineage>
        <taxon>Bacteria</taxon>
        <taxon>Pseudomonadati</taxon>
        <taxon>Verrucomicrobiota</taxon>
        <taxon>Verrucomicrobiia</taxon>
        <taxon>Verrucomicrobiales</taxon>
        <taxon>Verrucomicrobiaceae</taxon>
        <taxon>Luteolibacter</taxon>
    </lineage>
</organism>
<evidence type="ECO:0000256" key="1">
    <source>
        <dbReference type="ARBA" id="ARBA00022729"/>
    </source>
</evidence>
<reference evidence="3" key="1">
    <citation type="submission" date="2022-10" db="EMBL/GenBank/DDBJ databases">
        <title>Luteolibacter sp. GHJ8, whole genome shotgun sequencing project.</title>
        <authorList>
            <person name="Zhao G."/>
            <person name="Shen L."/>
        </authorList>
    </citation>
    <scope>NUCLEOTIDE SEQUENCE</scope>
    <source>
        <strain evidence="3">GHJ8</strain>
    </source>
</reference>
<dbReference type="SUPFAM" id="SSF69318">
    <property type="entry name" value="Integrin alpha N-terminal domain"/>
    <property type="match status" value="1"/>
</dbReference>
<evidence type="ECO:0000313" key="4">
    <source>
        <dbReference type="Proteomes" id="UP001165653"/>
    </source>
</evidence>
<evidence type="ECO:0000313" key="3">
    <source>
        <dbReference type="EMBL" id="MCW1913602.1"/>
    </source>
</evidence>
<keyword evidence="4" id="KW-1185">Reference proteome</keyword>
<dbReference type="InterPro" id="IPR013517">
    <property type="entry name" value="FG-GAP"/>
</dbReference>
<dbReference type="Proteomes" id="UP001165653">
    <property type="component" value="Unassembled WGS sequence"/>
</dbReference>
<sequence>MKPHAILLPAGLLAATFTLAKTPTGKPWAKQVVTPEFLSEGIAAADIDGDGKKDLVAGAFWFKGPDFTERKQYRPGAATTIEAYMEDSFLAWAGDITGDGKNDILMARHPGRGIDLYVNPGKADGEWAAHRVMAQAATESPIWVDLDGDGKNEIVCMEDGKFGYGKVDWSNPTKPWTFVAVSKEKRSDSPYVHGLGAGDLSGDGKPDIVEKQGWYEQPAKAGEEWVWHKEEFAGPGGAQMLVYDFDGDRDNDMVTSIDGHGYGLAWFENKKVSGKVTFIRHEILPTDPAKTGPNGLQFSQLHALDMGDFDKDGRMDFITGKRFWAHMANDPGAKDPALAVVFFNRKDGSGVKWEPQVLDSDSGVGCQVLADDLDGDGMLEFVAGSKKGVHVIRR</sequence>
<proteinExistence type="predicted"/>